<gene>
    <name evidence="2" type="ORF">A2174_03035</name>
</gene>
<dbReference type="Gene3D" id="3.40.50.150">
    <property type="entry name" value="Vaccinia Virus protein VP39"/>
    <property type="match status" value="1"/>
</dbReference>
<name>A0A1G2F7M3_9BACT</name>
<evidence type="ECO:0000313" key="3">
    <source>
        <dbReference type="Proteomes" id="UP000177725"/>
    </source>
</evidence>
<dbReference type="Proteomes" id="UP000177725">
    <property type="component" value="Unassembled WGS sequence"/>
</dbReference>
<dbReference type="AlphaFoldDB" id="A0A1G2F7M3"/>
<sequence>MPEKFDDSKISAEGGSASGGENQKESAPGGENLPPEEKDKIVGEAEEEAGKLVETKNNIEIPKSKTLGHFWNGIATGKYEELADDDISKMIENVYLSEPPLTQLTKKVISKIKESLRKVIERHAGGSKLKDLAEKEVIFLPPLSDEESREKTGHVLLEDGRYMEVKINYWNDIKYKRVHSLKIFNQYGREEEKLMTRDPHLFIVEKDTDDGHKVDWNNIIIPTIRRIGGKTLDKKQKIEKYSDIKIWRQAQYHSFNFESNVGAQGYRDLYEGAEKYSVGSYGYTKEGFTQLLSDIRERTGKNQLSMLDVGGGLGNACYQAEQLDKNLKATNLTIEEEPAMYPVETVIAPAEAMPASFREKYDLILSSVAFRYFAYPDIALENCLKALAVGGEARLSISTGREFVEIKDYASRLAKEYRRLKELRDKGFIELEVKKEGHNNPLEYEPESRDEKYFPDASVKIIKLKSLGVD</sequence>
<comment type="caution">
    <text evidence="2">The sequence shown here is derived from an EMBL/GenBank/DDBJ whole genome shotgun (WGS) entry which is preliminary data.</text>
</comment>
<protein>
    <submittedName>
        <fullName evidence="2">Uncharacterized protein</fullName>
    </submittedName>
</protein>
<dbReference type="InterPro" id="IPR029063">
    <property type="entry name" value="SAM-dependent_MTases_sf"/>
</dbReference>
<dbReference type="EMBL" id="MHMV01000033">
    <property type="protein sequence ID" value="OGZ34065.1"/>
    <property type="molecule type" value="Genomic_DNA"/>
</dbReference>
<accession>A0A1G2F7M3</accession>
<feature type="compositionally biased region" description="Basic and acidic residues" evidence="1">
    <location>
        <begin position="1"/>
        <end position="10"/>
    </location>
</feature>
<reference evidence="2 3" key="1">
    <citation type="journal article" date="2016" name="Nat. Commun.">
        <title>Thousands of microbial genomes shed light on interconnected biogeochemical processes in an aquifer system.</title>
        <authorList>
            <person name="Anantharaman K."/>
            <person name="Brown C.T."/>
            <person name="Hug L.A."/>
            <person name="Sharon I."/>
            <person name="Castelle C.J."/>
            <person name="Probst A.J."/>
            <person name="Thomas B.C."/>
            <person name="Singh A."/>
            <person name="Wilkins M.J."/>
            <person name="Karaoz U."/>
            <person name="Brodie E.L."/>
            <person name="Williams K.H."/>
            <person name="Hubbard S.S."/>
            <person name="Banfield J.F."/>
        </authorList>
    </citation>
    <scope>NUCLEOTIDE SEQUENCE [LARGE SCALE GENOMIC DNA]</scope>
</reference>
<dbReference type="InterPro" id="IPR022657">
    <property type="entry name" value="De-COase2_CS"/>
</dbReference>
<proteinExistence type="predicted"/>
<feature type="compositionally biased region" description="Basic and acidic residues" evidence="1">
    <location>
        <begin position="35"/>
        <end position="46"/>
    </location>
</feature>
<feature type="region of interest" description="Disordered" evidence="1">
    <location>
        <begin position="1"/>
        <end position="46"/>
    </location>
</feature>
<dbReference type="SUPFAM" id="SSF53335">
    <property type="entry name" value="S-adenosyl-L-methionine-dependent methyltransferases"/>
    <property type="match status" value="1"/>
</dbReference>
<organism evidence="2 3">
    <name type="scientific">Candidatus Portnoybacteria bacterium RBG_13_41_18</name>
    <dbReference type="NCBI Taxonomy" id="1801991"/>
    <lineage>
        <taxon>Bacteria</taxon>
        <taxon>Candidatus Portnoyibacteriota</taxon>
    </lineage>
</organism>
<evidence type="ECO:0000256" key="1">
    <source>
        <dbReference type="SAM" id="MobiDB-lite"/>
    </source>
</evidence>
<feature type="compositionally biased region" description="Low complexity" evidence="1">
    <location>
        <begin position="11"/>
        <end position="21"/>
    </location>
</feature>
<dbReference type="PROSITE" id="PS00879">
    <property type="entry name" value="ODR_DC_2_2"/>
    <property type="match status" value="1"/>
</dbReference>
<evidence type="ECO:0000313" key="2">
    <source>
        <dbReference type="EMBL" id="OGZ34065.1"/>
    </source>
</evidence>